<dbReference type="InterPro" id="IPR004045">
    <property type="entry name" value="Glutathione_S-Trfase_N"/>
</dbReference>
<dbReference type="SFLD" id="SFLDG00358">
    <property type="entry name" value="Main_(cytGST)"/>
    <property type="match status" value="1"/>
</dbReference>
<dbReference type="Gene3D" id="1.20.1050.10">
    <property type="match status" value="1"/>
</dbReference>
<dbReference type="InterPro" id="IPR010987">
    <property type="entry name" value="Glutathione-S-Trfase_C-like"/>
</dbReference>
<dbReference type="SUPFAM" id="SSF52833">
    <property type="entry name" value="Thioredoxin-like"/>
    <property type="match status" value="1"/>
</dbReference>
<organism evidence="3 4">
    <name type="scientific">Pseudaquabacterium inlustre</name>
    <dbReference type="NCBI Taxonomy" id="2984192"/>
    <lineage>
        <taxon>Bacteria</taxon>
        <taxon>Pseudomonadati</taxon>
        <taxon>Pseudomonadota</taxon>
        <taxon>Betaproteobacteria</taxon>
        <taxon>Burkholderiales</taxon>
        <taxon>Sphaerotilaceae</taxon>
        <taxon>Pseudaquabacterium</taxon>
    </lineage>
</organism>
<gene>
    <name evidence="3" type="ORF">AACH10_08465</name>
</gene>
<reference evidence="3 4" key="1">
    <citation type="submission" date="2024-04" db="EMBL/GenBank/DDBJ databases">
        <title>Novel species of the genus Ideonella isolated from streams.</title>
        <authorList>
            <person name="Lu H."/>
        </authorList>
    </citation>
    <scope>NUCLEOTIDE SEQUENCE [LARGE SCALE GENOMIC DNA]</scope>
    <source>
        <strain evidence="3 4">DXS22W</strain>
    </source>
</reference>
<dbReference type="Pfam" id="PF13409">
    <property type="entry name" value="GST_N_2"/>
    <property type="match status" value="1"/>
</dbReference>
<name>A0ABU9CGE8_9BURK</name>
<dbReference type="SFLD" id="SFLDS00019">
    <property type="entry name" value="Glutathione_Transferase_(cytos"/>
    <property type="match status" value="1"/>
</dbReference>
<dbReference type="PANTHER" id="PTHR44051">
    <property type="entry name" value="GLUTATHIONE S-TRANSFERASE-RELATED"/>
    <property type="match status" value="1"/>
</dbReference>
<dbReference type="Pfam" id="PF13410">
    <property type="entry name" value="GST_C_2"/>
    <property type="match status" value="1"/>
</dbReference>
<evidence type="ECO:0000313" key="3">
    <source>
        <dbReference type="EMBL" id="MEK8050270.1"/>
    </source>
</evidence>
<dbReference type="SUPFAM" id="SSF47616">
    <property type="entry name" value="GST C-terminal domain-like"/>
    <property type="match status" value="1"/>
</dbReference>
<dbReference type="Gene3D" id="3.40.30.10">
    <property type="entry name" value="Glutaredoxin"/>
    <property type="match status" value="1"/>
</dbReference>
<dbReference type="PROSITE" id="PS50405">
    <property type="entry name" value="GST_CTER"/>
    <property type="match status" value="1"/>
</dbReference>
<comment type="caution">
    <text evidence="3">The sequence shown here is derived from an EMBL/GenBank/DDBJ whole genome shotgun (WGS) entry which is preliminary data.</text>
</comment>
<proteinExistence type="predicted"/>
<dbReference type="InterPro" id="IPR040079">
    <property type="entry name" value="Glutathione_S-Trfase"/>
</dbReference>
<evidence type="ECO:0000259" key="2">
    <source>
        <dbReference type="PROSITE" id="PS50405"/>
    </source>
</evidence>
<dbReference type="Proteomes" id="UP001365405">
    <property type="component" value="Unassembled WGS sequence"/>
</dbReference>
<dbReference type="SFLD" id="SFLDG01150">
    <property type="entry name" value="Main.1:_Beta-like"/>
    <property type="match status" value="1"/>
</dbReference>
<dbReference type="PROSITE" id="PS50404">
    <property type="entry name" value="GST_NTER"/>
    <property type="match status" value="1"/>
</dbReference>
<dbReference type="EMBL" id="JBBUTH010000004">
    <property type="protein sequence ID" value="MEK8050270.1"/>
    <property type="molecule type" value="Genomic_DNA"/>
</dbReference>
<accession>A0ABU9CGE8</accession>
<feature type="domain" description="GST N-terminal" evidence="1">
    <location>
        <begin position="1"/>
        <end position="81"/>
    </location>
</feature>
<dbReference type="CDD" id="cd03047">
    <property type="entry name" value="GST_N_2"/>
    <property type="match status" value="1"/>
</dbReference>
<sequence>MLRVLGQPASINVRKVLWTCAEIGLAVEREDWGGSTRSPQTPGFLALNPNGMVPVIVDGEQVLWESNTICRYLAARHGRTDLLPLGAGERARVEQWMDWQIAELNPAWSPAFVHLVRGREMPADRVAASTAAWHRLMALLDRHLADGRAHVCGETFTLADVVLGLSANRWRETPLADRPALPAVQRWMARLAQRDGCRQFGINGLV</sequence>
<dbReference type="InterPro" id="IPR036249">
    <property type="entry name" value="Thioredoxin-like_sf"/>
</dbReference>
<feature type="domain" description="GST C-terminal" evidence="2">
    <location>
        <begin position="86"/>
        <end position="206"/>
    </location>
</feature>
<dbReference type="RefSeq" id="WP_341409955.1">
    <property type="nucleotide sequence ID" value="NZ_JBBUTH010000004.1"/>
</dbReference>
<keyword evidence="4" id="KW-1185">Reference proteome</keyword>
<protein>
    <submittedName>
        <fullName evidence="3">Glutathione S-transferase family protein</fullName>
    </submittedName>
</protein>
<evidence type="ECO:0000259" key="1">
    <source>
        <dbReference type="PROSITE" id="PS50404"/>
    </source>
</evidence>
<dbReference type="InterPro" id="IPR036282">
    <property type="entry name" value="Glutathione-S-Trfase_C_sf"/>
</dbReference>
<dbReference type="PANTHER" id="PTHR44051:SF19">
    <property type="entry name" value="DISULFIDE-BOND OXIDOREDUCTASE YFCG"/>
    <property type="match status" value="1"/>
</dbReference>
<evidence type="ECO:0000313" key="4">
    <source>
        <dbReference type="Proteomes" id="UP001365405"/>
    </source>
</evidence>